<gene>
    <name evidence="5" type="ORF">F2B50_00180</name>
    <name evidence="6" type="ORF">FPF71_00180</name>
</gene>
<name>A0A5M7BFE7_9FLAO</name>
<protein>
    <submittedName>
        <fullName evidence="5">T9SS type A sorting domain-containing protein</fullName>
    </submittedName>
</protein>
<feature type="domain" description="Secretion system C-terminal sorting" evidence="4">
    <location>
        <begin position="372"/>
        <end position="438"/>
    </location>
</feature>
<dbReference type="GO" id="GO:0035591">
    <property type="term" value="F:signaling adaptor activity"/>
    <property type="evidence" value="ECO:0007669"/>
    <property type="project" value="TreeGrafter"/>
</dbReference>
<dbReference type="InterPro" id="IPR026444">
    <property type="entry name" value="Secre_tail"/>
</dbReference>
<keyword evidence="1" id="KW-0433">Leucine-rich repeat</keyword>
<accession>A0A5M7BFE7</accession>
<dbReference type="RefSeq" id="WP_144114652.1">
    <property type="nucleotide sequence ID" value="NZ_VMBF01000001.1"/>
</dbReference>
<evidence type="ECO:0000313" key="6">
    <source>
        <dbReference type="EMBL" id="TSJ81543.1"/>
    </source>
</evidence>
<dbReference type="SUPFAM" id="SSF52058">
    <property type="entry name" value="L domain-like"/>
    <property type="match status" value="1"/>
</dbReference>
<dbReference type="OrthoDB" id="9792152at2"/>
<evidence type="ECO:0000256" key="2">
    <source>
        <dbReference type="ARBA" id="ARBA00022729"/>
    </source>
</evidence>
<dbReference type="Gene3D" id="3.80.10.10">
    <property type="entry name" value="Ribonuclease Inhibitor"/>
    <property type="match status" value="1"/>
</dbReference>
<dbReference type="Proteomes" id="UP000315145">
    <property type="component" value="Unassembled WGS sequence"/>
</dbReference>
<dbReference type="Proteomes" id="UP000322315">
    <property type="component" value="Unassembled WGS sequence"/>
</dbReference>
<keyword evidence="7" id="KW-1185">Reference proteome</keyword>
<sequence>MKFKSSLIILLGLYSFGFSQNTKIPNRNFERALIELGIDFINSEPDGFIPTSRIAGVESLNVAKKLISDLTGIEDFLALKSLNCAYNPISELNVSSNSALEYLNCSLNLLTSLDVSSNKALTSLNCSSNLIKNLDLSSNTALIRLYCGSNELTNLDLSFNSQLESLSCTYNNLSTLDLSSNTALIRLYCGSNELTNLDLSFNSQLESLSCAYNNLSTLDVSFNPVLSTLYCVVNNLDNLNLRSNVALTYLNCGYNKIASLDVSSNKALIDLNCHSNLIKNLDLSNNKSLELLNCGVNQLNFLDIRNGNNSIIHEFRAESNPDLKCIFVDDLVYSYNNWADVVDDNSVFVNNETECNALIIANNSFNLKLSVVPNPSTNFSKIDLGSKYANVKVVVFDSLGRSINEFSFPEIQIINLNLENFNVGVYFIKIHALNNDKSEILKFIVK</sequence>
<reference evidence="5 8" key="1">
    <citation type="journal article" date="2015" name="Int. J. Syst. Evol. Microbiol.">
        <title>Algibacter amylolyticus sp. nov., isolated from intertidal sediment.</title>
        <authorList>
            <person name="Zhang D.C."/>
            <person name="Wu J."/>
            <person name="Neuner K."/>
            <person name="Yao J."/>
            <person name="Margesin R."/>
        </authorList>
    </citation>
    <scope>NUCLEOTIDE SEQUENCE [LARGE SCALE GENOMIC DNA]</scope>
    <source>
        <strain evidence="5 8">RU-4-M-4</strain>
    </source>
</reference>
<dbReference type="InterPro" id="IPR032675">
    <property type="entry name" value="LRR_dom_sf"/>
</dbReference>
<dbReference type="AlphaFoldDB" id="A0A5M7BFE7"/>
<keyword evidence="3" id="KW-0677">Repeat</keyword>
<organism evidence="5 8">
    <name type="scientific">Algibacter amylolyticus</name>
    <dbReference type="NCBI Taxonomy" id="1608400"/>
    <lineage>
        <taxon>Bacteria</taxon>
        <taxon>Pseudomonadati</taxon>
        <taxon>Bacteroidota</taxon>
        <taxon>Flavobacteriia</taxon>
        <taxon>Flavobacteriales</taxon>
        <taxon>Flavobacteriaceae</taxon>
        <taxon>Algibacter</taxon>
    </lineage>
</organism>
<evidence type="ECO:0000313" key="7">
    <source>
        <dbReference type="Proteomes" id="UP000315145"/>
    </source>
</evidence>
<reference evidence="6 7" key="2">
    <citation type="submission" date="2019-07" db="EMBL/GenBank/DDBJ databases">
        <title>Algibacter marinivivus sp. nov., isolated from the surface of a marine red alga.</title>
        <authorList>
            <person name="Zhong X."/>
            <person name="Xu W."/>
            <person name="Zhang Y."/>
            <person name="Zhang Q."/>
            <person name="Du Z."/>
        </authorList>
    </citation>
    <scope>NUCLEOTIDE SEQUENCE [LARGE SCALE GENOMIC DNA]</scope>
    <source>
        <strain evidence="6 7">RU-4-M-4</strain>
    </source>
</reference>
<evidence type="ECO:0000259" key="4">
    <source>
        <dbReference type="Pfam" id="PF18962"/>
    </source>
</evidence>
<dbReference type="EMBL" id="VMBF01000001">
    <property type="protein sequence ID" value="TSJ81543.1"/>
    <property type="molecule type" value="Genomic_DNA"/>
</dbReference>
<dbReference type="PANTHER" id="PTHR47566">
    <property type="match status" value="1"/>
</dbReference>
<dbReference type="InterPro" id="IPR052574">
    <property type="entry name" value="CDIRP"/>
</dbReference>
<evidence type="ECO:0000313" key="5">
    <source>
        <dbReference type="EMBL" id="KAA5827298.1"/>
    </source>
</evidence>
<reference evidence="5" key="3">
    <citation type="submission" date="2019-09" db="EMBL/GenBank/DDBJ databases">
        <authorList>
            <person name="Zhang D.-C."/>
        </authorList>
    </citation>
    <scope>NUCLEOTIDE SEQUENCE</scope>
    <source>
        <strain evidence="5">RU-4-M-4</strain>
    </source>
</reference>
<evidence type="ECO:0000256" key="3">
    <source>
        <dbReference type="ARBA" id="ARBA00022737"/>
    </source>
</evidence>
<evidence type="ECO:0000256" key="1">
    <source>
        <dbReference type="ARBA" id="ARBA00022614"/>
    </source>
</evidence>
<dbReference type="Pfam" id="PF18962">
    <property type="entry name" value="Por_Secre_tail"/>
    <property type="match status" value="1"/>
</dbReference>
<dbReference type="EMBL" id="VWRS01000001">
    <property type="protein sequence ID" value="KAA5827298.1"/>
    <property type="molecule type" value="Genomic_DNA"/>
</dbReference>
<dbReference type="PANTHER" id="PTHR47566:SF1">
    <property type="entry name" value="PROTEIN NUD1"/>
    <property type="match status" value="1"/>
</dbReference>
<comment type="caution">
    <text evidence="5">The sequence shown here is derived from an EMBL/GenBank/DDBJ whole genome shotgun (WGS) entry which is preliminary data.</text>
</comment>
<proteinExistence type="predicted"/>
<keyword evidence="2" id="KW-0732">Signal</keyword>
<dbReference type="NCBIfam" id="TIGR04183">
    <property type="entry name" value="Por_Secre_tail"/>
    <property type="match status" value="1"/>
</dbReference>
<evidence type="ECO:0000313" key="8">
    <source>
        <dbReference type="Proteomes" id="UP000322315"/>
    </source>
</evidence>